<keyword evidence="3" id="KW-1185">Reference proteome</keyword>
<protein>
    <submittedName>
        <fullName evidence="2">Uncharacterized protein</fullName>
    </submittedName>
</protein>
<dbReference type="RefSeq" id="WP_086108015.1">
    <property type="nucleotide sequence ID" value="NZ_CAWNGD010000062.1"/>
</dbReference>
<keyword evidence="1" id="KW-0812">Transmembrane</keyword>
<keyword evidence="1" id="KW-0472">Membrane</keyword>
<keyword evidence="1" id="KW-1133">Transmembrane helix</keyword>
<organism evidence="2 3">
    <name type="scientific">Xenorhabdus vietnamensis</name>
    <dbReference type="NCBI Taxonomy" id="351656"/>
    <lineage>
        <taxon>Bacteria</taxon>
        <taxon>Pseudomonadati</taxon>
        <taxon>Pseudomonadota</taxon>
        <taxon>Gammaproteobacteria</taxon>
        <taxon>Enterobacterales</taxon>
        <taxon>Morganellaceae</taxon>
        <taxon>Xenorhabdus</taxon>
    </lineage>
</organism>
<evidence type="ECO:0000256" key="1">
    <source>
        <dbReference type="SAM" id="Phobius"/>
    </source>
</evidence>
<dbReference type="OrthoDB" id="6445682at2"/>
<proteinExistence type="predicted"/>
<evidence type="ECO:0000313" key="2">
    <source>
        <dbReference type="EMBL" id="OTA18065.1"/>
    </source>
</evidence>
<name>A0A1Y2SJJ3_9GAMM</name>
<dbReference type="EMBL" id="MUBJ01000002">
    <property type="protein sequence ID" value="OTA18065.1"/>
    <property type="molecule type" value="Genomic_DNA"/>
</dbReference>
<comment type="caution">
    <text evidence="2">The sequence shown here is derived from an EMBL/GenBank/DDBJ whole genome shotgun (WGS) entry which is preliminary data.</text>
</comment>
<dbReference type="Proteomes" id="UP000194350">
    <property type="component" value="Unassembled WGS sequence"/>
</dbReference>
<reference evidence="2 3" key="1">
    <citation type="submission" date="2016-10" db="EMBL/GenBank/DDBJ databases">
        <title>Systematic genetic and metabolomic analysis of Xenorhabdus and Photorhabdus spp., highlights the requirements for a dual symbiotic and pathogenic life style.</title>
        <authorList>
            <person name="Tobias N.J."/>
            <person name="Wolff H."/>
            <person name="Djahanschiri B."/>
            <person name="Pidot S.J."/>
            <person name="Stinear T.P."/>
            <person name="Ebersberger I."/>
            <person name="Bode H.B."/>
        </authorList>
    </citation>
    <scope>NUCLEOTIDE SEQUENCE [LARGE SCALE GENOMIC DNA]</scope>
    <source>
        <strain evidence="2 3">DSM 22392</strain>
    </source>
</reference>
<accession>A0A1Y2SJJ3</accession>
<gene>
    <name evidence="2" type="ORF">Xvie_00751</name>
</gene>
<evidence type="ECO:0000313" key="3">
    <source>
        <dbReference type="Proteomes" id="UP000194350"/>
    </source>
</evidence>
<feature type="transmembrane region" description="Helical" evidence="1">
    <location>
        <begin position="40"/>
        <end position="59"/>
    </location>
</feature>
<sequence>MRYICTLLEADIVGHLTHRLAMKVSQFRYEIGLPPNRQSIFWLTLTDTILIGMAFIYVFNSSR</sequence>
<dbReference type="AlphaFoldDB" id="A0A1Y2SJJ3"/>